<evidence type="ECO:0000256" key="1">
    <source>
        <dbReference type="ARBA" id="ARBA00023157"/>
    </source>
</evidence>
<reference evidence="5" key="1">
    <citation type="submission" date="2010-10" db="EMBL/GenBank/DDBJ databases">
        <authorList>
            <person name="Nascimento G."/>
            <person name="Hao Y.-J."/>
            <person name="Simoes N."/>
        </authorList>
    </citation>
    <scope>NUCLEOTIDE SEQUENCE</scope>
</reference>
<evidence type="ECO:0000256" key="2">
    <source>
        <dbReference type="SAM" id="SignalP"/>
    </source>
</evidence>
<feature type="chain" id="PRO_5009333642" evidence="2">
    <location>
        <begin position="20"/>
        <end position="97"/>
    </location>
</feature>
<organism evidence="5">
    <name type="scientific">Steinernema carpocapsae</name>
    <name type="common">Entomopathogenic nematode</name>
    <dbReference type="NCBI Taxonomy" id="34508"/>
    <lineage>
        <taxon>Eukaryota</taxon>
        <taxon>Metazoa</taxon>
        <taxon>Ecdysozoa</taxon>
        <taxon>Nematoda</taxon>
        <taxon>Chromadorea</taxon>
        <taxon>Rhabditida</taxon>
        <taxon>Tylenchina</taxon>
        <taxon>Panagrolaimomorpha</taxon>
        <taxon>Strongyloidoidea</taxon>
        <taxon>Steinernematidae</taxon>
        <taxon>Steinernema</taxon>
    </lineage>
</organism>
<dbReference type="InterPro" id="IPR011001">
    <property type="entry name" value="Saposin-like"/>
</dbReference>
<accession>F2XFM9</accession>
<keyword evidence="1" id="KW-1015">Disulfide bond</keyword>
<dbReference type="SMART" id="SM00741">
    <property type="entry name" value="SapB"/>
    <property type="match status" value="1"/>
</dbReference>
<keyword evidence="2" id="KW-0732">Signal</keyword>
<dbReference type="EMBL" id="HQ681062">
    <property type="protein sequence ID" value="ADZ30827.1"/>
    <property type="molecule type" value="Genomic_DNA"/>
</dbReference>
<reference evidence="4" key="2">
    <citation type="submission" date="2010-12" db="EMBL/GenBank/DDBJ databases">
        <title>Cloning, molecular characterization and heterologous expression of two SAPLIP's proteins in Steinernema carpocapsae.</title>
        <authorList>
            <person name="Nascimento G."/>
            <person name="Simoes N."/>
        </authorList>
    </citation>
    <scope>NUCLEOTIDE SEQUENCE</scope>
    <source>
        <strain evidence="4">Breton</strain>
    </source>
</reference>
<proteinExistence type="evidence at transcript level"/>
<name>F2XFM9_STECR</name>
<evidence type="ECO:0000259" key="3">
    <source>
        <dbReference type="PROSITE" id="PS50015"/>
    </source>
</evidence>
<evidence type="ECO:0000313" key="5">
    <source>
        <dbReference type="EMBL" id="ADZ30830.1"/>
    </source>
</evidence>
<dbReference type="SUPFAM" id="SSF47862">
    <property type="entry name" value="Saposin"/>
    <property type="match status" value="1"/>
</dbReference>
<dbReference type="TCDB" id="1.C.35.1.5">
    <property type="family name" value="the amoebapore (amoebapore) family"/>
</dbReference>
<dbReference type="AlphaFoldDB" id="F2XFM9"/>
<dbReference type="PROSITE" id="PS50015">
    <property type="entry name" value="SAP_B"/>
    <property type="match status" value="1"/>
</dbReference>
<sequence length="97" mass="10652">MKFLFAFILIAGFVVVSESKLLCNICQDLVGALENEAESNEGSIVDRANNECDKLTHDNMLLDPICKAIIDAGIDKVEDDIKNKEPASKICKKLHAC</sequence>
<feature type="signal peptide" evidence="2">
    <location>
        <begin position="1"/>
        <end position="19"/>
    </location>
</feature>
<evidence type="ECO:0000313" key="4">
    <source>
        <dbReference type="EMBL" id="ADZ30827.1"/>
    </source>
</evidence>
<protein>
    <submittedName>
        <fullName evidence="4">Pore-forming protein-like protein</fullName>
    </submittedName>
    <submittedName>
        <fullName evidence="5">Saposin-like protein type B</fullName>
    </submittedName>
</protein>
<dbReference type="Gene3D" id="1.10.225.10">
    <property type="entry name" value="Saposin-like"/>
    <property type="match status" value="1"/>
</dbReference>
<feature type="domain" description="Saposin B-type" evidence="3">
    <location>
        <begin position="19"/>
        <end position="97"/>
    </location>
</feature>
<dbReference type="InterPro" id="IPR008139">
    <property type="entry name" value="SaposinB_dom"/>
</dbReference>
<dbReference type="EMBL" id="HQ441750">
    <property type="protein sequence ID" value="ADZ30830.1"/>
    <property type="molecule type" value="mRNA"/>
</dbReference>